<keyword evidence="3" id="KW-1185">Reference proteome</keyword>
<evidence type="ECO:0000313" key="3">
    <source>
        <dbReference type="Proteomes" id="UP000609121"/>
    </source>
</evidence>
<dbReference type="Gene3D" id="3.40.50.880">
    <property type="match status" value="1"/>
</dbReference>
<sequence>MTRKALIFHGGWDGHEPGPCSGIVEALLAAEGMEVTRVEGTAILATADLRAFDLIVPVMTMAEVEKAEVAALGAAVEAGCGLGGFHGGMCDTFRRNTEYQFMTGGQFVAHPGNVIDYRVEMVAAGDPLLQGIGDFDYRSEQYYMHVDPRIEVLATTTFSGEHAPWVAGTRMPVVWKHRHGRGRVFYSALGHKAAEFDHPQMKEILRRGLLWAARDDN</sequence>
<dbReference type="PANTHER" id="PTHR40469:SF2">
    <property type="entry name" value="GALACTOSE-BINDING DOMAIN-LIKE SUPERFAMILY PROTEIN"/>
    <property type="match status" value="1"/>
</dbReference>
<feature type="domain" description="ThuA-like" evidence="1">
    <location>
        <begin position="4"/>
        <end position="212"/>
    </location>
</feature>
<accession>A0A8J7CVB5</accession>
<dbReference type="AlphaFoldDB" id="A0A8J7CVB5"/>
<dbReference type="InterPro" id="IPR029062">
    <property type="entry name" value="Class_I_gatase-like"/>
</dbReference>
<name>A0A8J7CVB5_9RHOB</name>
<comment type="caution">
    <text evidence="2">The sequence shown here is derived from an EMBL/GenBank/DDBJ whole genome shotgun (WGS) entry which is preliminary data.</text>
</comment>
<proteinExistence type="predicted"/>
<dbReference type="InterPro" id="IPR029010">
    <property type="entry name" value="ThuA-like"/>
</dbReference>
<dbReference type="PANTHER" id="PTHR40469">
    <property type="entry name" value="SECRETED GLYCOSYL HYDROLASE"/>
    <property type="match status" value="1"/>
</dbReference>
<dbReference type="EMBL" id="JACVXA010000025">
    <property type="protein sequence ID" value="MBE3638549.1"/>
    <property type="molecule type" value="Genomic_DNA"/>
</dbReference>
<dbReference type="Proteomes" id="UP000609121">
    <property type="component" value="Unassembled WGS sequence"/>
</dbReference>
<gene>
    <name evidence="2" type="ORF">ICN82_10070</name>
</gene>
<dbReference type="Pfam" id="PF06283">
    <property type="entry name" value="ThuA"/>
    <property type="match status" value="1"/>
</dbReference>
<reference evidence="2" key="1">
    <citation type="submission" date="2020-09" db="EMBL/GenBank/DDBJ databases">
        <title>A novel bacterium of genus Mangrovicoccus, isolated from South China Sea.</title>
        <authorList>
            <person name="Huang H."/>
            <person name="Mo K."/>
            <person name="Hu Y."/>
        </authorList>
    </citation>
    <scope>NUCLEOTIDE SEQUENCE</scope>
    <source>
        <strain evidence="2">HB182678</strain>
    </source>
</reference>
<dbReference type="SUPFAM" id="SSF52317">
    <property type="entry name" value="Class I glutamine amidotransferase-like"/>
    <property type="match status" value="1"/>
</dbReference>
<dbReference type="RefSeq" id="WP_193182250.1">
    <property type="nucleotide sequence ID" value="NZ_JACVXA010000025.1"/>
</dbReference>
<protein>
    <submittedName>
        <fullName evidence="2">ThuA domain-containing protein</fullName>
    </submittedName>
</protein>
<evidence type="ECO:0000259" key="1">
    <source>
        <dbReference type="Pfam" id="PF06283"/>
    </source>
</evidence>
<evidence type="ECO:0000313" key="2">
    <source>
        <dbReference type="EMBL" id="MBE3638549.1"/>
    </source>
</evidence>
<organism evidence="2 3">
    <name type="scientific">Mangrovicoccus algicola</name>
    <dbReference type="NCBI Taxonomy" id="2771008"/>
    <lineage>
        <taxon>Bacteria</taxon>
        <taxon>Pseudomonadati</taxon>
        <taxon>Pseudomonadota</taxon>
        <taxon>Alphaproteobacteria</taxon>
        <taxon>Rhodobacterales</taxon>
        <taxon>Paracoccaceae</taxon>
        <taxon>Mangrovicoccus</taxon>
    </lineage>
</organism>